<comment type="caution">
    <text evidence="7">The sequence shown here is derived from an EMBL/GenBank/DDBJ whole genome shotgun (WGS) entry which is preliminary data.</text>
</comment>
<dbReference type="EMBL" id="CAGKOT010000043">
    <property type="protein sequence ID" value="CAB5380706.1"/>
    <property type="molecule type" value="Genomic_DNA"/>
</dbReference>
<evidence type="ECO:0000313" key="7">
    <source>
        <dbReference type="EMBL" id="CAB5380706.1"/>
    </source>
</evidence>
<evidence type="ECO:0000313" key="8">
    <source>
        <dbReference type="Proteomes" id="UP000684084"/>
    </source>
</evidence>
<dbReference type="VEuPathDB" id="FungiDB:RhiirFUN_017612"/>
<gene>
    <name evidence="7" type="ORF">CHRIB12_LOCUS17216</name>
</gene>
<sequence length="410" mass="47316">MANEWINWIEEAIVKEHLKYYETNQFSEIEQIGAGGFGNVYRAKWKIFEHLALKSFINPDSNTVKEIVREIKLQRDVDYSNNIIRFHGISKLESENRMNYVLVIEYADGALNIMQGLRETPVTGTPEDYIKLYTKCWNIEPDNRPTIYQVVDWLKTNVSDNFESQINENTNERIDWIEKAIEEEYLQYYDYKQFSDIRQVGTGGFGTVFRANFENSEQQFALKSFKLNNTSKEEIINELKILLKVDFHNNIIRFFGITKSESAYQLACGVSCLHSKEIVHCDLHSGNVLVHQKGIKLADFGLSKKIGTLSNLQGEQYDVGLIREISQGLRETVVSDTPKNYENIYTKCWDGEPEDRPTINQVVDWLKAIITKTNEGLRSSSKQDDVTAPQSTNNESELHISTYQILSESI</sequence>
<dbReference type="InterPro" id="IPR000719">
    <property type="entry name" value="Prot_kinase_dom"/>
</dbReference>
<keyword evidence="1" id="KW-0808">Transferase</keyword>
<keyword evidence="2 5" id="KW-0547">Nucleotide-binding</keyword>
<dbReference type="PROSITE" id="PS50011">
    <property type="entry name" value="PROTEIN_KINASE_DOM"/>
    <property type="match status" value="1"/>
</dbReference>
<evidence type="ECO:0000259" key="6">
    <source>
        <dbReference type="PROSITE" id="PS50011"/>
    </source>
</evidence>
<dbReference type="GO" id="GO:0005524">
    <property type="term" value="F:ATP binding"/>
    <property type="evidence" value="ECO:0007669"/>
    <property type="project" value="UniProtKB-UniRule"/>
</dbReference>
<keyword evidence="3" id="KW-0418">Kinase</keyword>
<feature type="domain" description="Protein kinase" evidence="6">
    <location>
        <begin position="26"/>
        <end position="410"/>
    </location>
</feature>
<evidence type="ECO:0000256" key="4">
    <source>
        <dbReference type="ARBA" id="ARBA00022840"/>
    </source>
</evidence>
<keyword evidence="4 5" id="KW-0067">ATP-binding</keyword>
<accession>A0A916EE72</accession>
<organism evidence="7 8">
    <name type="scientific">Rhizophagus irregularis</name>
    <dbReference type="NCBI Taxonomy" id="588596"/>
    <lineage>
        <taxon>Eukaryota</taxon>
        <taxon>Fungi</taxon>
        <taxon>Fungi incertae sedis</taxon>
        <taxon>Mucoromycota</taxon>
        <taxon>Glomeromycotina</taxon>
        <taxon>Glomeromycetes</taxon>
        <taxon>Glomerales</taxon>
        <taxon>Glomeraceae</taxon>
        <taxon>Rhizophagus</taxon>
    </lineage>
</organism>
<dbReference type="Pfam" id="PF00069">
    <property type="entry name" value="Pkinase"/>
    <property type="match status" value="2"/>
</dbReference>
<protein>
    <recommendedName>
        <fullName evidence="6">Protein kinase domain-containing protein</fullName>
    </recommendedName>
</protein>
<evidence type="ECO:0000256" key="5">
    <source>
        <dbReference type="PROSITE-ProRule" id="PRU10141"/>
    </source>
</evidence>
<dbReference type="AlphaFoldDB" id="A0A916EE72"/>
<reference evidence="7" key="1">
    <citation type="submission" date="2020-05" db="EMBL/GenBank/DDBJ databases">
        <authorList>
            <person name="Rincon C."/>
            <person name="Sanders R I."/>
            <person name="Robbins C."/>
            <person name="Chaturvedi A."/>
        </authorList>
    </citation>
    <scope>NUCLEOTIDE SEQUENCE</scope>
    <source>
        <strain evidence="7">CHB12</strain>
    </source>
</reference>
<feature type="binding site" evidence="5">
    <location>
        <position position="223"/>
    </location>
    <ligand>
        <name>ATP</name>
        <dbReference type="ChEBI" id="CHEBI:30616"/>
    </ligand>
</feature>
<evidence type="ECO:0000256" key="3">
    <source>
        <dbReference type="ARBA" id="ARBA00022777"/>
    </source>
</evidence>
<evidence type="ECO:0000256" key="2">
    <source>
        <dbReference type="ARBA" id="ARBA00022741"/>
    </source>
</evidence>
<dbReference type="Proteomes" id="UP000684084">
    <property type="component" value="Unassembled WGS sequence"/>
</dbReference>
<dbReference type="PANTHER" id="PTHR44329:SF288">
    <property type="entry name" value="MITOGEN-ACTIVATED PROTEIN KINASE KINASE KINASE 20"/>
    <property type="match status" value="1"/>
</dbReference>
<proteinExistence type="predicted"/>
<dbReference type="PANTHER" id="PTHR44329">
    <property type="entry name" value="SERINE/THREONINE-PROTEIN KINASE TNNI3K-RELATED"/>
    <property type="match status" value="1"/>
</dbReference>
<feature type="binding site" evidence="5">
    <location>
        <position position="54"/>
    </location>
    <ligand>
        <name>ATP</name>
        <dbReference type="ChEBI" id="CHEBI:30616"/>
    </ligand>
</feature>
<dbReference type="InterPro" id="IPR001245">
    <property type="entry name" value="Ser-Thr/Tyr_kinase_cat_dom"/>
</dbReference>
<dbReference type="InterPro" id="IPR017441">
    <property type="entry name" value="Protein_kinase_ATP_BS"/>
</dbReference>
<evidence type="ECO:0000256" key="1">
    <source>
        <dbReference type="ARBA" id="ARBA00022679"/>
    </source>
</evidence>
<dbReference type="GO" id="GO:0004674">
    <property type="term" value="F:protein serine/threonine kinase activity"/>
    <property type="evidence" value="ECO:0007669"/>
    <property type="project" value="TreeGrafter"/>
</dbReference>
<dbReference type="PROSITE" id="PS00107">
    <property type="entry name" value="PROTEIN_KINASE_ATP"/>
    <property type="match status" value="2"/>
</dbReference>
<name>A0A916EE72_9GLOM</name>
<dbReference type="Pfam" id="PF07714">
    <property type="entry name" value="PK_Tyr_Ser-Thr"/>
    <property type="match status" value="1"/>
</dbReference>
<dbReference type="InterPro" id="IPR051681">
    <property type="entry name" value="Ser/Thr_Kinases-Pseudokinases"/>
</dbReference>
<dbReference type="OrthoDB" id="2376333at2759"/>